<sequence>MNFIYPIIRSLVLFLFITFTVVVKTNAQIFDKIQTEAELQATGTTGDVVPFWMRSNQYGSVPLEGVSGSLILRAYKPYSQYLQTDSNSNRKKLVDWGMGFEGRGNAGNKSNLTLIEAYAKLRVGVFQLKAGRSKDVMGLNGDTSLSSGNFTMSGNALGIPKLEISIPNYYTIPVFQGLFSIKGNFAHGLLGKIKGSTESSYLHQKSLYMRIGKPDWKLKLYGGFNHQTFWGNEKDLYGADFDLSKFETLYYVFLGKTYKGKGVGRSKIGNQIGSLDLGAEYNFEKFKIMIYRQNFYDVGALAKLANIADGLNGVSIENNDKNTKISGFKWKKALFEFFYSKDQAGYPWSKKTKSGDEDYYNNAFYRNGWSYFGPGIGNPLITPASDAREGQASKKADYFINNRVVAVHLGFEGEIDTWTFATKITHSWNYGTFGTSIYGNTTGNNSSPRSNNIFIPVQQFSVYLEGLKALKNNYRIGFATALDQGKLLNNSFGASLRLIKGF</sequence>
<accession>A0ABU8NTX6</accession>
<dbReference type="InterPro" id="IPR026950">
    <property type="entry name" value="Caps_assemb_Wzi"/>
</dbReference>
<name>A0ABU8NTX6_9SPHI</name>
<evidence type="ECO:0000313" key="2">
    <source>
        <dbReference type="Proteomes" id="UP001378956"/>
    </source>
</evidence>
<evidence type="ECO:0000313" key="1">
    <source>
        <dbReference type="EMBL" id="MEJ2905715.1"/>
    </source>
</evidence>
<organism evidence="1 2">
    <name type="scientific">Pedobacter panaciterrae</name>
    <dbReference type="NCBI Taxonomy" id="363849"/>
    <lineage>
        <taxon>Bacteria</taxon>
        <taxon>Pseudomonadati</taxon>
        <taxon>Bacteroidota</taxon>
        <taxon>Sphingobacteriia</taxon>
        <taxon>Sphingobacteriales</taxon>
        <taxon>Sphingobacteriaceae</taxon>
        <taxon>Pedobacter</taxon>
    </lineage>
</organism>
<dbReference type="InterPro" id="IPR038636">
    <property type="entry name" value="Wzi_sf"/>
</dbReference>
<gene>
    <name evidence="1" type="ORF">WAE58_24940</name>
</gene>
<dbReference type="Pfam" id="PF14052">
    <property type="entry name" value="Caps_assemb_Wzi"/>
    <property type="match status" value="1"/>
</dbReference>
<dbReference type="Proteomes" id="UP001378956">
    <property type="component" value="Unassembled WGS sequence"/>
</dbReference>
<keyword evidence="2" id="KW-1185">Reference proteome</keyword>
<proteinExistence type="predicted"/>
<protein>
    <submittedName>
        <fullName evidence="1">Capsule assembly Wzi family protein</fullName>
    </submittedName>
</protein>
<dbReference type="RefSeq" id="WP_337718140.1">
    <property type="nucleotide sequence ID" value="NZ_JBBEUB010000014.1"/>
</dbReference>
<reference evidence="1 2" key="1">
    <citation type="submission" date="2024-03" db="EMBL/GenBank/DDBJ databases">
        <title>Sequence of Lycoming College Course Isolates.</title>
        <authorList>
            <person name="Plotts O."/>
            <person name="Newman J."/>
        </authorList>
    </citation>
    <scope>NUCLEOTIDE SEQUENCE [LARGE SCALE GENOMIC DNA]</scope>
    <source>
        <strain evidence="1 2">CJB-3</strain>
    </source>
</reference>
<dbReference type="EMBL" id="JBBEUB010000014">
    <property type="protein sequence ID" value="MEJ2905715.1"/>
    <property type="molecule type" value="Genomic_DNA"/>
</dbReference>
<comment type="caution">
    <text evidence="1">The sequence shown here is derived from an EMBL/GenBank/DDBJ whole genome shotgun (WGS) entry which is preliminary data.</text>
</comment>
<dbReference type="Gene3D" id="2.40.160.130">
    <property type="entry name" value="Capsule assembly protein Wzi"/>
    <property type="match status" value="1"/>
</dbReference>